<feature type="compositionally biased region" description="Basic and acidic residues" evidence="1">
    <location>
        <begin position="106"/>
        <end position="129"/>
    </location>
</feature>
<sequence length="137" mass="15583">MFGRMEYIWTTYLKLLGEVYSFRASRGVDSRWVVEAQAPEATEVKKLRHELGESRRKAEGLGLASRPQKRLRVNLVPKETAGLKTRVVEVTNELVAQRRRPKKAKVRDQGSSKPADSIRVDLNKIHQLAEDPESTEG</sequence>
<protein>
    <submittedName>
        <fullName evidence="2">Uncharacterized protein</fullName>
    </submittedName>
</protein>
<proteinExistence type="predicted"/>
<dbReference type="AlphaFoldDB" id="A0A5P1FSR7"/>
<dbReference type="Gramene" id="ONK81142">
    <property type="protein sequence ID" value="ONK81142"/>
    <property type="gene ID" value="A4U43_C01F25740"/>
</dbReference>
<gene>
    <name evidence="2" type="ORF">A4U43_C01F25740</name>
</gene>
<evidence type="ECO:0000313" key="2">
    <source>
        <dbReference type="EMBL" id="ONK81142.1"/>
    </source>
</evidence>
<keyword evidence="3" id="KW-1185">Reference proteome</keyword>
<evidence type="ECO:0000256" key="1">
    <source>
        <dbReference type="SAM" id="MobiDB-lite"/>
    </source>
</evidence>
<organism evidence="2 3">
    <name type="scientific">Asparagus officinalis</name>
    <name type="common">Garden asparagus</name>
    <dbReference type="NCBI Taxonomy" id="4686"/>
    <lineage>
        <taxon>Eukaryota</taxon>
        <taxon>Viridiplantae</taxon>
        <taxon>Streptophyta</taxon>
        <taxon>Embryophyta</taxon>
        <taxon>Tracheophyta</taxon>
        <taxon>Spermatophyta</taxon>
        <taxon>Magnoliopsida</taxon>
        <taxon>Liliopsida</taxon>
        <taxon>Asparagales</taxon>
        <taxon>Asparagaceae</taxon>
        <taxon>Asparagoideae</taxon>
        <taxon>Asparagus</taxon>
    </lineage>
</organism>
<dbReference type="EMBL" id="CM007381">
    <property type="protein sequence ID" value="ONK81142.1"/>
    <property type="molecule type" value="Genomic_DNA"/>
</dbReference>
<dbReference type="Proteomes" id="UP000243459">
    <property type="component" value="Chromosome 1"/>
</dbReference>
<accession>A0A5P1FSR7</accession>
<feature type="region of interest" description="Disordered" evidence="1">
    <location>
        <begin position="98"/>
        <end position="137"/>
    </location>
</feature>
<name>A0A5P1FSR7_ASPOF</name>
<reference evidence="3" key="1">
    <citation type="journal article" date="2017" name="Nat. Commun.">
        <title>The asparagus genome sheds light on the origin and evolution of a young Y chromosome.</title>
        <authorList>
            <person name="Harkess A."/>
            <person name="Zhou J."/>
            <person name="Xu C."/>
            <person name="Bowers J.E."/>
            <person name="Van der Hulst R."/>
            <person name="Ayyampalayam S."/>
            <person name="Mercati F."/>
            <person name="Riccardi P."/>
            <person name="McKain M.R."/>
            <person name="Kakrana A."/>
            <person name="Tang H."/>
            <person name="Ray J."/>
            <person name="Groenendijk J."/>
            <person name="Arikit S."/>
            <person name="Mathioni S.M."/>
            <person name="Nakano M."/>
            <person name="Shan H."/>
            <person name="Telgmann-Rauber A."/>
            <person name="Kanno A."/>
            <person name="Yue Z."/>
            <person name="Chen H."/>
            <person name="Li W."/>
            <person name="Chen Y."/>
            <person name="Xu X."/>
            <person name="Zhang Y."/>
            <person name="Luo S."/>
            <person name="Chen H."/>
            <person name="Gao J."/>
            <person name="Mao Z."/>
            <person name="Pires J.C."/>
            <person name="Luo M."/>
            <person name="Kudrna D."/>
            <person name="Wing R.A."/>
            <person name="Meyers B.C."/>
            <person name="Yi K."/>
            <person name="Kong H."/>
            <person name="Lavrijsen P."/>
            <person name="Sunseri F."/>
            <person name="Falavigna A."/>
            <person name="Ye Y."/>
            <person name="Leebens-Mack J.H."/>
            <person name="Chen G."/>
        </authorList>
    </citation>
    <scope>NUCLEOTIDE SEQUENCE [LARGE SCALE GENOMIC DNA]</scope>
    <source>
        <strain evidence="3">cv. DH0086</strain>
    </source>
</reference>
<evidence type="ECO:0000313" key="3">
    <source>
        <dbReference type="Proteomes" id="UP000243459"/>
    </source>
</evidence>